<dbReference type="AlphaFoldDB" id="A0A5C6B2X4"/>
<feature type="domain" description="DUF3322" evidence="2">
    <location>
        <begin position="4"/>
        <end position="187"/>
    </location>
</feature>
<sequence>MITPEAIAEKASRVYPKAVKAWLAGELESFFPHRISANLSLPKNHADAIAEVERLRKSAKQSLGHGYTVAYESRRSRTHGLNQFPTAIWIETMEDLVHFTGTSAEFSKLQIAASTLRTRRPELSSWLTRQSNWKHLLSVANDLEGLLDIVDFFVAHPRPDCFARELPIAVSTKLLESNRRRLATWLDLVLPPHTIDHRYGYDAFEPRYGLRYARPHFLLRVLDRDFQSELGLPFDELSIPAESLARLSVADARILIVENKVNLLALPTLHRTIALGGLGNGVTQLSDIGWLRHNQVYYWGDLDADGFVILDRLRQSLPHLQSLLMDQSTYDQFADLATKGNASDQRELSHLTEDERCCYEFVCRCDTRVEQEHLPNEYLLKALQDLPCRF</sequence>
<dbReference type="RefSeq" id="WP_146519288.1">
    <property type="nucleotide sequence ID" value="NZ_CP151726.1"/>
</dbReference>
<comment type="caution">
    <text evidence="3">The sequence shown here is derived from an EMBL/GenBank/DDBJ whole genome shotgun (WGS) entry which is preliminary data.</text>
</comment>
<dbReference type="OrthoDB" id="322908at2"/>
<dbReference type="Proteomes" id="UP000320176">
    <property type="component" value="Unassembled WGS sequence"/>
</dbReference>
<name>A0A5C6B2X4_9BACT</name>
<feature type="domain" description="Wadjet protein JetD C-terminal" evidence="1">
    <location>
        <begin position="209"/>
        <end position="382"/>
    </location>
</feature>
<accession>A0A5C6B2X4</accession>
<dbReference type="InterPro" id="IPR024537">
    <property type="entry name" value="DUF3322"/>
</dbReference>
<organism evidence="3 4">
    <name type="scientific">Stieleria varia</name>
    <dbReference type="NCBI Taxonomy" id="2528005"/>
    <lineage>
        <taxon>Bacteria</taxon>
        <taxon>Pseudomonadati</taxon>
        <taxon>Planctomycetota</taxon>
        <taxon>Planctomycetia</taxon>
        <taxon>Pirellulales</taxon>
        <taxon>Pirellulaceae</taxon>
        <taxon>Stieleria</taxon>
    </lineage>
</organism>
<dbReference type="InterPro" id="IPR024534">
    <property type="entry name" value="JetD_C"/>
</dbReference>
<evidence type="ECO:0008006" key="5">
    <source>
        <dbReference type="Google" id="ProtNLM"/>
    </source>
</evidence>
<evidence type="ECO:0000259" key="1">
    <source>
        <dbReference type="Pfam" id="PF09983"/>
    </source>
</evidence>
<reference evidence="3 4" key="1">
    <citation type="submission" date="2019-02" db="EMBL/GenBank/DDBJ databases">
        <title>Deep-cultivation of Planctomycetes and their phenomic and genomic characterization uncovers novel biology.</title>
        <authorList>
            <person name="Wiegand S."/>
            <person name="Jogler M."/>
            <person name="Boedeker C."/>
            <person name="Pinto D."/>
            <person name="Vollmers J."/>
            <person name="Rivas-Marin E."/>
            <person name="Kohn T."/>
            <person name="Peeters S.H."/>
            <person name="Heuer A."/>
            <person name="Rast P."/>
            <person name="Oberbeckmann S."/>
            <person name="Bunk B."/>
            <person name="Jeske O."/>
            <person name="Meyerdierks A."/>
            <person name="Storesund J.E."/>
            <person name="Kallscheuer N."/>
            <person name="Luecker S."/>
            <person name="Lage O.M."/>
            <person name="Pohl T."/>
            <person name="Merkel B.J."/>
            <person name="Hornburger P."/>
            <person name="Mueller R.-W."/>
            <person name="Bruemmer F."/>
            <person name="Labrenz M."/>
            <person name="Spormann A.M."/>
            <person name="Op Den Camp H."/>
            <person name="Overmann J."/>
            <person name="Amann R."/>
            <person name="Jetten M.S.M."/>
            <person name="Mascher T."/>
            <person name="Medema M.H."/>
            <person name="Devos D.P."/>
            <person name="Kaster A.-K."/>
            <person name="Ovreas L."/>
            <person name="Rohde M."/>
            <person name="Galperin M.Y."/>
            <person name="Jogler C."/>
        </authorList>
    </citation>
    <scope>NUCLEOTIDE SEQUENCE [LARGE SCALE GENOMIC DNA]</scope>
    <source>
        <strain evidence="3 4">Pla52n</strain>
    </source>
</reference>
<dbReference type="EMBL" id="SJPN01000002">
    <property type="protein sequence ID" value="TWU06167.1"/>
    <property type="molecule type" value="Genomic_DNA"/>
</dbReference>
<evidence type="ECO:0000313" key="3">
    <source>
        <dbReference type="EMBL" id="TWU06167.1"/>
    </source>
</evidence>
<dbReference type="Pfam" id="PF09983">
    <property type="entry name" value="JetD_C"/>
    <property type="match status" value="1"/>
</dbReference>
<protein>
    <recommendedName>
        <fullName evidence="5">Wadjet protein JetD C-terminal domain-containing protein</fullName>
    </recommendedName>
</protein>
<evidence type="ECO:0000313" key="4">
    <source>
        <dbReference type="Proteomes" id="UP000320176"/>
    </source>
</evidence>
<gene>
    <name evidence="3" type="ORF">Pla52n_18870</name>
</gene>
<keyword evidence="4" id="KW-1185">Reference proteome</keyword>
<evidence type="ECO:0000259" key="2">
    <source>
        <dbReference type="Pfam" id="PF11795"/>
    </source>
</evidence>
<dbReference type="Pfam" id="PF11795">
    <property type="entry name" value="DUF3322"/>
    <property type="match status" value="1"/>
</dbReference>
<proteinExistence type="predicted"/>